<dbReference type="GO" id="GO:0016846">
    <property type="term" value="F:carbon-sulfur lyase activity"/>
    <property type="evidence" value="ECO:0007669"/>
    <property type="project" value="InterPro"/>
</dbReference>
<reference evidence="6 7" key="1">
    <citation type="submission" date="2013-05" db="EMBL/GenBank/DDBJ databases">
        <title>Drechslerella stenobrocha genome reveals carnivorous origination and mechanical trapping mechanism of predatory fungi.</title>
        <authorList>
            <person name="Liu X."/>
            <person name="Zhang W."/>
            <person name="Liu K."/>
        </authorList>
    </citation>
    <scope>NUCLEOTIDE SEQUENCE [LARGE SCALE GENOMIC DNA]</scope>
    <source>
        <strain evidence="6 7">248</strain>
    </source>
</reference>
<dbReference type="PANTHER" id="PTHR33337">
    <property type="entry name" value="GFA DOMAIN-CONTAINING PROTEIN"/>
    <property type="match status" value="1"/>
</dbReference>
<dbReference type="OrthoDB" id="5422068at2759"/>
<gene>
    <name evidence="6" type="ORF">DRE_04147</name>
</gene>
<dbReference type="PANTHER" id="PTHR33337:SF31">
    <property type="entry name" value="DUF636 DOMAIN PROTEIN (AFU_ORTHOLOGUE AFUA_2G12650)"/>
    <property type="match status" value="1"/>
</dbReference>
<feature type="domain" description="CENP-V/GFA" evidence="5">
    <location>
        <begin position="9"/>
        <end position="126"/>
    </location>
</feature>
<protein>
    <recommendedName>
        <fullName evidence="5">CENP-V/GFA domain-containing protein</fullName>
    </recommendedName>
</protein>
<dbReference type="HOGENOM" id="CLU_038839_0_0_1"/>
<evidence type="ECO:0000313" key="6">
    <source>
        <dbReference type="EMBL" id="EWC46660.1"/>
    </source>
</evidence>
<comment type="similarity">
    <text evidence="1">Belongs to the Gfa family.</text>
</comment>
<evidence type="ECO:0000256" key="4">
    <source>
        <dbReference type="ARBA" id="ARBA00023239"/>
    </source>
</evidence>
<dbReference type="Proteomes" id="UP000024837">
    <property type="component" value="Unassembled WGS sequence"/>
</dbReference>
<dbReference type="PROSITE" id="PS51891">
    <property type="entry name" value="CENP_V_GFA"/>
    <property type="match status" value="1"/>
</dbReference>
<dbReference type="SUPFAM" id="SSF51316">
    <property type="entry name" value="Mss4-like"/>
    <property type="match status" value="2"/>
</dbReference>
<accession>W7IC43</accession>
<organism evidence="6 7">
    <name type="scientific">Drechslerella stenobrocha 248</name>
    <dbReference type="NCBI Taxonomy" id="1043628"/>
    <lineage>
        <taxon>Eukaryota</taxon>
        <taxon>Fungi</taxon>
        <taxon>Dikarya</taxon>
        <taxon>Ascomycota</taxon>
        <taxon>Pezizomycotina</taxon>
        <taxon>Orbiliomycetes</taxon>
        <taxon>Orbiliales</taxon>
        <taxon>Orbiliaceae</taxon>
        <taxon>Drechslerella</taxon>
    </lineage>
</organism>
<name>W7IC43_9PEZI</name>
<dbReference type="AlphaFoldDB" id="W7IC43"/>
<dbReference type="Gene3D" id="2.170.150.70">
    <property type="match status" value="1"/>
</dbReference>
<keyword evidence="3" id="KW-0862">Zinc</keyword>
<keyword evidence="4" id="KW-0456">Lyase</keyword>
<dbReference type="EMBL" id="KI966416">
    <property type="protein sequence ID" value="EWC46660.1"/>
    <property type="molecule type" value="Genomic_DNA"/>
</dbReference>
<keyword evidence="2" id="KW-0479">Metal-binding</keyword>
<evidence type="ECO:0000256" key="1">
    <source>
        <dbReference type="ARBA" id="ARBA00005495"/>
    </source>
</evidence>
<evidence type="ECO:0000256" key="2">
    <source>
        <dbReference type="ARBA" id="ARBA00022723"/>
    </source>
</evidence>
<evidence type="ECO:0000259" key="5">
    <source>
        <dbReference type="PROSITE" id="PS51891"/>
    </source>
</evidence>
<dbReference type="InterPro" id="IPR006913">
    <property type="entry name" value="CENP-V/GFA"/>
</dbReference>
<sequence length="395" mass="43449">MSTASGTAFMKLSCHCGANSFSFPVVLPINKKYKSIRLCVCSDCRYQNGTLAGSFVPAPSVPFDPDSPPSGITVYRSSDIAARYFCSTCSCQLLFRQSLPELAKDEGNGFWIATGGLQLPSGEQFEVDAVNFVDCALDGGLASWLPSQSINKTLQANINVEDVSALEIAAKDIDNTDILEGKCHCGKVNIALSRPGQGENELPPKTWGDNTDLMVPYYTPREKQPPIVSENPWWIREEQVPGKGKRFLGGLCTCASCRTIAGVEVQSWIFVPTVCIKLKLPDGSVTEWPSREQLVTDERFENVIGTYQSTAGDPGVLRGYCKTCGANIFWDGLTRQGLIDISAGIFTHRGIREEAWIEWWTERVSYVEDAEGRHCIGQCLEQGLKDWKKRLGGHV</sequence>
<evidence type="ECO:0000313" key="7">
    <source>
        <dbReference type="Proteomes" id="UP000024837"/>
    </source>
</evidence>
<evidence type="ECO:0000256" key="3">
    <source>
        <dbReference type="ARBA" id="ARBA00022833"/>
    </source>
</evidence>
<dbReference type="Gene3D" id="3.90.1590.10">
    <property type="entry name" value="glutathione-dependent formaldehyde- activating enzyme (gfa)"/>
    <property type="match status" value="1"/>
</dbReference>
<keyword evidence="7" id="KW-1185">Reference proteome</keyword>
<dbReference type="InterPro" id="IPR011057">
    <property type="entry name" value="Mss4-like_sf"/>
</dbReference>
<proteinExistence type="inferred from homology"/>
<dbReference type="Pfam" id="PF04828">
    <property type="entry name" value="GFA"/>
    <property type="match status" value="1"/>
</dbReference>
<dbReference type="GO" id="GO:0046872">
    <property type="term" value="F:metal ion binding"/>
    <property type="evidence" value="ECO:0007669"/>
    <property type="project" value="UniProtKB-KW"/>
</dbReference>